<dbReference type="PANTHER" id="PTHR13504">
    <property type="entry name" value="FIDO DOMAIN-CONTAINING PROTEIN DDB_G0283145"/>
    <property type="match status" value="1"/>
</dbReference>
<dbReference type="PANTHER" id="PTHR13504:SF38">
    <property type="entry name" value="FIDO DOMAIN-CONTAINING PROTEIN"/>
    <property type="match status" value="1"/>
</dbReference>
<name>A0A2M7BDE4_9BACT</name>
<feature type="site" description="Important for autoinhibition of adenylyltransferase activity" evidence="3">
    <location>
        <position position="55"/>
    </location>
</feature>
<reference evidence="6" key="1">
    <citation type="submission" date="2017-09" db="EMBL/GenBank/DDBJ databases">
        <title>Depth-based differentiation of microbial function through sediment-hosted aquifers and enrichment of novel symbionts in the deep terrestrial subsurface.</title>
        <authorList>
            <person name="Probst A.J."/>
            <person name="Ladd B."/>
            <person name="Jarett J.K."/>
            <person name="Geller-Mcgrath D.E."/>
            <person name="Sieber C.M.K."/>
            <person name="Emerson J.B."/>
            <person name="Anantharaman K."/>
            <person name="Thomas B.C."/>
            <person name="Malmstrom R."/>
            <person name="Stieglmeier M."/>
            <person name="Klingl A."/>
            <person name="Woyke T."/>
            <person name="Ryan C.M."/>
            <person name="Banfield J.F."/>
        </authorList>
    </citation>
    <scope>NUCLEOTIDE SEQUENCE [LARGE SCALE GENOMIC DNA]</scope>
</reference>
<evidence type="ECO:0000256" key="3">
    <source>
        <dbReference type="PIRSR" id="PIRSR640198-3"/>
    </source>
</evidence>
<feature type="domain" description="Fido" evidence="4">
    <location>
        <begin position="110"/>
        <end position="267"/>
    </location>
</feature>
<sequence>MYTPKFVINNKILQNIGVIEACREVINNAPLIPSYEKQFQQEAAMASIHHGTHIEGNELSFTQAEGVLEGKKIVAGERDIQEVINYRNVLKYIDEEIGDFVGSKNKEFKYSEKQVLKIHSFAVEKLVPDNQRGKFRQVQVILRNAQTGEIVFRPPPAPEVPYLIEDFLEWLNSAEGKEIHPVLRSAVAHYVISSVHPFTDGDGRTARGLATLILFAEGYDIKKLFSLEEFFDNNAYEYYESLRKTDLTNEADFNGRDLSGWIEFFTRALSIELTKIKDKVRRISLDSKIKEKLGGKQVALNERQMKIMEYIEGRGQATMKELKPLLPMISEDTILREMYNLMKQKLLKKKGSRKAARYVIR</sequence>
<keyword evidence="2" id="KW-0547">Nucleotide-binding</keyword>
<dbReference type="PROSITE" id="PS51459">
    <property type="entry name" value="FIDO"/>
    <property type="match status" value="1"/>
</dbReference>
<dbReference type="Pfam" id="PF02661">
    <property type="entry name" value="Fic"/>
    <property type="match status" value="1"/>
</dbReference>
<evidence type="ECO:0000313" key="5">
    <source>
        <dbReference type="EMBL" id="PIV01117.1"/>
    </source>
</evidence>
<keyword evidence="2" id="KW-0067">ATP-binding</keyword>
<accession>A0A2M7BDE4</accession>
<proteinExistence type="predicted"/>
<dbReference type="Gene3D" id="1.10.3290.10">
    <property type="entry name" value="Fido-like domain"/>
    <property type="match status" value="1"/>
</dbReference>
<evidence type="ECO:0000256" key="1">
    <source>
        <dbReference type="PIRSR" id="PIRSR640198-1"/>
    </source>
</evidence>
<dbReference type="GO" id="GO:0005524">
    <property type="term" value="F:ATP binding"/>
    <property type="evidence" value="ECO:0007669"/>
    <property type="project" value="UniProtKB-KW"/>
</dbReference>
<comment type="caution">
    <text evidence="5">The sequence shown here is derived from an EMBL/GenBank/DDBJ whole genome shotgun (WGS) entry which is preliminary data.</text>
</comment>
<evidence type="ECO:0000313" key="6">
    <source>
        <dbReference type="Proteomes" id="UP000229631"/>
    </source>
</evidence>
<dbReference type="InterPro" id="IPR036390">
    <property type="entry name" value="WH_DNA-bd_sf"/>
</dbReference>
<dbReference type="InterPro" id="IPR036597">
    <property type="entry name" value="Fido-like_dom_sf"/>
</dbReference>
<feature type="binding site" evidence="2">
    <location>
        <begin position="200"/>
        <end position="207"/>
    </location>
    <ligand>
        <name>ATP</name>
        <dbReference type="ChEBI" id="CHEBI:30616"/>
    </ligand>
</feature>
<dbReference type="SUPFAM" id="SSF140931">
    <property type="entry name" value="Fic-like"/>
    <property type="match status" value="1"/>
</dbReference>
<protein>
    <recommendedName>
        <fullName evidence="4">Fido domain-containing protein</fullName>
    </recommendedName>
</protein>
<dbReference type="InterPro" id="IPR003812">
    <property type="entry name" value="Fido"/>
</dbReference>
<dbReference type="AlphaFoldDB" id="A0A2M7BDE4"/>
<evidence type="ECO:0000256" key="2">
    <source>
        <dbReference type="PIRSR" id="PIRSR640198-2"/>
    </source>
</evidence>
<dbReference type="Proteomes" id="UP000229631">
    <property type="component" value="Unassembled WGS sequence"/>
</dbReference>
<feature type="active site" evidence="1">
    <location>
        <position position="196"/>
    </location>
</feature>
<dbReference type="InterPro" id="IPR040198">
    <property type="entry name" value="Fido_containing"/>
</dbReference>
<dbReference type="EMBL" id="PEVC01000032">
    <property type="protein sequence ID" value="PIV01117.1"/>
    <property type="molecule type" value="Genomic_DNA"/>
</dbReference>
<evidence type="ECO:0000259" key="4">
    <source>
        <dbReference type="PROSITE" id="PS51459"/>
    </source>
</evidence>
<dbReference type="SUPFAM" id="SSF46785">
    <property type="entry name" value="Winged helix' DNA-binding domain"/>
    <property type="match status" value="1"/>
</dbReference>
<organism evidence="5 6">
    <name type="scientific">Candidatus Shapirobacteria bacterium CG03_land_8_20_14_0_80_39_12</name>
    <dbReference type="NCBI Taxonomy" id="1974879"/>
    <lineage>
        <taxon>Bacteria</taxon>
        <taxon>Candidatus Shapironibacteriota</taxon>
    </lineage>
</organism>
<gene>
    <name evidence="5" type="ORF">COS54_01660</name>
</gene>